<dbReference type="InterPro" id="IPR029451">
    <property type="entry name" value="RICTOR_M"/>
</dbReference>
<feature type="compositionally biased region" description="Basic and acidic residues" evidence="3">
    <location>
        <begin position="1461"/>
        <end position="1472"/>
    </location>
</feature>
<feature type="region of interest" description="Disordered" evidence="3">
    <location>
        <begin position="2340"/>
        <end position="2361"/>
    </location>
</feature>
<feature type="compositionally biased region" description="Polar residues" evidence="3">
    <location>
        <begin position="147"/>
        <end position="158"/>
    </location>
</feature>
<dbReference type="EMBL" id="CCFA01000717">
    <property type="protein sequence ID" value="CDR99107.1"/>
    <property type="molecule type" value="Genomic_DNA"/>
</dbReference>
<name>A0A0F7RWN3_9BASI</name>
<evidence type="ECO:0000256" key="2">
    <source>
        <dbReference type="SAM" id="Coils"/>
    </source>
</evidence>
<feature type="compositionally biased region" description="Polar residues" evidence="3">
    <location>
        <begin position="1994"/>
        <end position="2010"/>
    </location>
</feature>
<evidence type="ECO:0000313" key="8">
    <source>
        <dbReference type="EMBL" id="CDR99107.1"/>
    </source>
</evidence>
<feature type="compositionally biased region" description="Low complexity" evidence="3">
    <location>
        <begin position="1744"/>
        <end position="1806"/>
    </location>
</feature>
<proteinExistence type="inferred from homology"/>
<dbReference type="SMART" id="SM01307">
    <property type="entry name" value="RICTOR_M"/>
    <property type="match status" value="1"/>
</dbReference>
<dbReference type="PANTHER" id="PTHR13298">
    <property type="entry name" value="CYTOSOLIC REGULATOR PIANISSIMO"/>
    <property type="match status" value="1"/>
</dbReference>
<organism evidence="8 9">
    <name type="scientific">Sporisorium scitamineum</name>
    <dbReference type="NCBI Taxonomy" id="49012"/>
    <lineage>
        <taxon>Eukaryota</taxon>
        <taxon>Fungi</taxon>
        <taxon>Dikarya</taxon>
        <taxon>Basidiomycota</taxon>
        <taxon>Ustilaginomycotina</taxon>
        <taxon>Ustilaginomycetes</taxon>
        <taxon>Ustilaginales</taxon>
        <taxon>Ustilaginaceae</taxon>
        <taxon>Sporisorium</taxon>
    </lineage>
</organism>
<feature type="region of interest" description="Disordered" evidence="3">
    <location>
        <begin position="2085"/>
        <end position="2114"/>
    </location>
</feature>
<feature type="domain" description="Rapamycin-insensitive companion of mTOR middle" evidence="5">
    <location>
        <begin position="791"/>
        <end position="1015"/>
    </location>
</feature>
<dbReference type="SUPFAM" id="SSF46585">
    <property type="entry name" value="HR1 repeat"/>
    <property type="match status" value="1"/>
</dbReference>
<feature type="region of interest" description="Disordered" evidence="3">
    <location>
        <begin position="599"/>
        <end position="625"/>
    </location>
</feature>
<feature type="region of interest" description="Disordered" evidence="3">
    <location>
        <begin position="1727"/>
        <end position="2057"/>
    </location>
</feature>
<comment type="similarity">
    <text evidence="1">Belongs to the RICTOR family.</text>
</comment>
<dbReference type="SMART" id="SM00742">
    <property type="entry name" value="Hr1"/>
    <property type="match status" value="1"/>
</dbReference>
<dbReference type="Pfam" id="PF14668">
    <property type="entry name" value="RICTOR_V"/>
    <property type="match status" value="1"/>
</dbReference>
<dbReference type="InterPro" id="IPR029452">
    <property type="entry name" value="RICTOR_V"/>
</dbReference>
<feature type="compositionally biased region" description="Polar residues" evidence="3">
    <location>
        <begin position="2242"/>
        <end position="2271"/>
    </location>
</feature>
<feature type="region of interest" description="Disordered" evidence="3">
    <location>
        <begin position="204"/>
        <end position="265"/>
    </location>
</feature>
<feature type="coiled-coil region" evidence="2">
    <location>
        <begin position="10"/>
        <end position="74"/>
    </location>
</feature>
<dbReference type="InterPro" id="IPR027417">
    <property type="entry name" value="P-loop_NTPase"/>
</dbReference>
<feature type="compositionally biased region" description="Acidic residues" evidence="3">
    <location>
        <begin position="1527"/>
        <end position="1546"/>
    </location>
</feature>
<evidence type="ECO:0000259" key="7">
    <source>
        <dbReference type="SMART" id="SM01310"/>
    </source>
</evidence>
<dbReference type="Pfam" id="PF14663">
    <property type="entry name" value="RasGEF_N_2"/>
    <property type="match status" value="1"/>
</dbReference>
<protein>
    <recommendedName>
        <fullName evidence="10">Protein ste16</fullName>
    </recommendedName>
</protein>
<dbReference type="InterPro" id="IPR028268">
    <property type="entry name" value="Pianissimo_fam"/>
</dbReference>
<feature type="compositionally biased region" description="Basic and acidic residues" evidence="3">
    <location>
        <begin position="762"/>
        <end position="783"/>
    </location>
</feature>
<dbReference type="SUPFAM" id="SSF48371">
    <property type="entry name" value="ARM repeat"/>
    <property type="match status" value="2"/>
</dbReference>
<dbReference type="SMART" id="SM01308">
    <property type="entry name" value="RICTOR_N"/>
    <property type="match status" value="1"/>
</dbReference>
<evidence type="ECO:0000256" key="3">
    <source>
        <dbReference type="SAM" id="MobiDB-lite"/>
    </source>
</evidence>
<evidence type="ECO:0000259" key="5">
    <source>
        <dbReference type="SMART" id="SM01307"/>
    </source>
</evidence>
<dbReference type="InterPro" id="IPR016024">
    <property type="entry name" value="ARM-type_fold"/>
</dbReference>
<dbReference type="PANTHER" id="PTHR13298:SF11">
    <property type="entry name" value="RAPAMYCIN-INSENSITIVE COMPANION OF MTOR"/>
    <property type="match status" value="1"/>
</dbReference>
<dbReference type="Gene3D" id="1.10.287.160">
    <property type="entry name" value="HR1 repeat"/>
    <property type="match status" value="1"/>
</dbReference>
<dbReference type="Gene3D" id="3.40.50.300">
    <property type="entry name" value="P-loop containing nucleotide triphosphate hydrolases"/>
    <property type="match status" value="1"/>
</dbReference>
<feature type="compositionally biased region" description="Low complexity" evidence="3">
    <location>
        <begin position="216"/>
        <end position="233"/>
    </location>
</feature>
<evidence type="ECO:0000256" key="1">
    <source>
        <dbReference type="ARBA" id="ARBA00008878"/>
    </source>
</evidence>
<sequence>MDPLSSHEEVQRLQNQIDIETKIKDGAENLLSVFDLKLASTTKQDLRKQIESELDSANNKIASLTAELERCRQIHATTSPPSWASSTFDSDSGWQIPASTISRFEQSALGFEGRPLFDSGGGSAQAGPSRPAARNNTSYDILPTHLDPNNGSPPSINYVNDLGSGIHHDPSAAAPFGGLAHAHDREVEDARASRSLAVMLIRSLRPSSPMPPPARLPTLSERAGSISPGSTSPRPRPSDQAAAVQSNNVATTVVTDPDSPLNPNLALPRMARRTAARSRAAALAAGASAHARTPSNAAGLGDQAKHQIDQINRLVDILKRHARVRYELPLDDLVDAAMPNLCDRAGKEIRAATYRLLRHALVQPLWPLVSRCRSKGLDIYLSRTLIRDNRFELEKIQAIKLIRAIMELAALRSIGTAPDRLALDLEDLLSSGVVRALAAVAEHPEDKLRNICLETLAELAVFDVRLLIKSGGLRSTLQALTEGATEFSPTLIQVFIYLVDMPGTRQHLRPGVDLEIALSGFTETPVQKPITYDALLRCTASVVTVLLRSWAGLIYLCMDNKRAIKSLVQALRVNTLEVKSVLLDMLYDLFNVRGATGRVDPASKRESSHKASSSSPKLDTEATGPVKGAIAPLGELGDQPRSRLNLVDHYLALLLVVFFESGLVDALIDVIEHVPTMARKATMLMGELLQVSKRVHPPSMGSSIHSLPRLFSLAANFRLDKSDERQAAASALASIDSANRHRAHHEAISSAAALSGTVQSTARDRSNSVEESMRRGQRQVEKTKMRMGMQIDDVQFRNMMIDTQIHVTKDHTKWNLDVLTEMLEGPLLNAKRLDDVAKGSKLLKRVLAFYHPFALRFASIRKLKANRRFVRLGCLLLSTLAATPEGVRVLLEDRLLREIRECLDQLDPLSGLSTSDPLLSRKRMDETLASGYFEMIGILTQTAEGIRLLERFKIFTPLYHLSALRSRDDIVKAVIENVDYSIDGHSRIILAKALTSSYRDVRLFATRHLAELIRQQTLPTNAKNSSDVHSDWTISLLLTQLYDPSVDVRQLATKVVEEACTSSQILEKVVSMRPTLDHLGELGHPLLLKFLSTSVGIRYLWQCEYIDREMDEWFNERNQRYVVEVEVMLADFFSIYRKSSASSTSASVANGASGTASAFASPVSARMDCSSKDGVVPPHFYGELAKTPEGCHILQQKGHFAEFAHFIRQHGAEASDSELINKLKSVLWAVGSIGANELGLPFLEAEDMISQVVEIAETSQVLSIRGTCFFVLGLVASTNSGAEALQDYGWQSVCTPLGAPMGLCIPDDVNRLVSIERWEVNKVSDLSYLELAEPETLVVNKIITSIANLGNSILATNASRSLSKLKAKHKSLFKDLSVLARALELMDHFYYRVSVRRYIWELFDVSLDEDVVQEIRASRQRLIEAKRFRTARPAEPKHPGHSARQRGESMDQAAASAFQNDTRRQSSADRRSASQSRSRKQQQAGLSALTGDDLSSHSDSDRDSASSLPQLARREGGNGLARYGEDHENEEDEEEEETDSDADADEVGLSSNLSSDDEASEGSLEESKRLLHPEHVVSRGMSKTAASSAATRRASIRSPTLKGHWSGRHEVMEAQKVMSAPAKKVVGFGVEELQTRADGKVMRQVTLPWVAPSPSIRLEHPPPSHLADHLGQPTSFDPVLLDVDTLPYQLSSSALPQEFHPQLQLDPALFSNSQDAAVNPHQVVDVLTPEPIPPRNPDLAIDMATSTSSSSPSSEPTSSIGISASKQQTQASSASEADTALTAKPTETAPDPTLTPAATASTATQPEPKSLPPLHPFFRPGGTFTHSTDSNDESDTESRRPTRLSRAKAPVSYREDLKAVLRADAAQESARLKEEKRQAKLEASAARKTLKSAKPKPRQPCSNVNRDADDFELLETRLGTSNKSDASEAHQQSGDAAIAESSSSSKPHQPPKQVESRPLSLAVKGTGAAATANPHPFFVKKPKQQPAPPIDVDSVSSQGGDNNETASSHSTDQKGKAPATTKSTSSFNAPPASWSLFSTQRASSSKPKKPLNAPWPTLQDTHVAGLLDSENQFFSRARSDLTAFRSRWQPRPSGSTAKLDDAAPPSDFVSQMNRTRPLPYLDSISLTGSDEFSSRDNYLAQVDASNLSQQACASASQQADSCRNSGQLWTDAFRPHLASACLGNEVNAGYLRDWLRRLLVAAPGSVRTTDSKRKHAVQRQWFSKFAKIDRKAALTDDESVDVKSSQGTAADSKPQASTPRPESHQGGPQHNFASLDRLTNCMILTGPSGSGKTASVYACATELGYEVFELYPGMGKRSGRELLAAVGDLGRNHMVSSGGVGGGATFKKPSHSSSSSAGVAGSTTTTVRQSLILIEEADVLFEEDKGFWVAVVELVAESKRPVVVVCNELEMVPVHDLPVQQVLEYAKPKLSQHLLPWLQTVAAQMGRFVKADQLQAMLHHLPSTQPALDAQDETQADLRQAMHQMQFGHLASLSHAHNQQRNLLETLAAAKADMKTLASAAESSSVADVFEHALNNGFGEMDAFGDAGVDASSSSRQWGAWVQLVPSSLGSQQQRQAFAGVGAQLEYRSTFAEMHAAIGGVGLGPDVEEGGGGEVDREALMERLRTRQASRLHTLIQPLLTPFRYSSSLLPPTLITDYAPMIRLMTLVDEDLAQIHTSLRLQQQQAETTSQPSSLVANGGRSTRTSRAVALTSWLTGVPDYGYERWLGGVGVEQVRMAQLTRLTF</sequence>
<evidence type="ECO:0000313" key="9">
    <source>
        <dbReference type="Proteomes" id="UP000242770"/>
    </source>
</evidence>
<dbReference type="InterPro" id="IPR011989">
    <property type="entry name" value="ARM-like"/>
</dbReference>
<feature type="compositionally biased region" description="Basic residues" evidence="3">
    <location>
        <begin position="1888"/>
        <end position="1897"/>
    </location>
</feature>
<evidence type="ECO:0000259" key="4">
    <source>
        <dbReference type="SMART" id="SM00742"/>
    </source>
</evidence>
<dbReference type="InterPro" id="IPR011072">
    <property type="entry name" value="HR1_rho-bd"/>
</dbReference>
<feature type="compositionally biased region" description="Basic and acidic residues" evidence="3">
    <location>
        <begin position="1870"/>
        <end position="1880"/>
    </location>
</feature>
<evidence type="ECO:0000259" key="6">
    <source>
        <dbReference type="SMART" id="SM01308"/>
    </source>
</evidence>
<dbReference type="SMART" id="SM01303">
    <property type="entry name" value="RasGEF_N_2"/>
    <property type="match status" value="1"/>
</dbReference>
<feature type="compositionally biased region" description="Basic and acidic residues" evidence="3">
    <location>
        <begin position="1427"/>
        <end position="1438"/>
    </location>
</feature>
<dbReference type="InterPro" id="IPR029453">
    <property type="entry name" value="Rictor_IV"/>
</dbReference>
<dbReference type="CDD" id="cd11627">
    <property type="entry name" value="HR1_Ste20-like"/>
    <property type="match status" value="1"/>
</dbReference>
<evidence type="ECO:0008006" key="10">
    <source>
        <dbReference type="Google" id="ProtNLM"/>
    </source>
</evidence>
<feature type="region of interest" description="Disordered" evidence="3">
    <location>
        <begin position="2236"/>
        <end position="2271"/>
    </location>
</feature>
<dbReference type="Pfam" id="PF14664">
    <property type="entry name" value="RICTOR_N"/>
    <property type="match status" value="1"/>
</dbReference>
<feature type="compositionally biased region" description="Acidic residues" evidence="3">
    <location>
        <begin position="1555"/>
        <end position="1564"/>
    </location>
</feature>
<dbReference type="InterPro" id="IPR036274">
    <property type="entry name" value="HR1_rpt_sf"/>
</dbReference>
<dbReference type="GO" id="GO:0031932">
    <property type="term" value="C:TORC2 complex"/>
    <property type="evidence" value="ECO:0007669"/>
    <property type="project" value="InterPro"/>
</dbReference>
<dbReference type="GO" id="GO:0038203">
    <property type="term" value="P:TORC2 signaling"/>
    <property type="evidence" value="ECO:0007669"/>
    <property type="project" value="TreeGrafter"/>
</dbReference>
<feature type="compositionally biased region" description="Basic and acidic residues" evidence="3">
    <location>
        <begin position="1565"/>
        <end position="1577"/>
    </location>
</feature>
<feature type="region of interest" description="Disordered" evidence="3">
    <location>
        <begin position="759"/>
        <end position="783"/>
    </location>
</feature>
<reference evidence="9" key="1">
    <citation type="submission" date="2014-06" db="EMBL/GenBank/DDBJ databases">
        <authorList>
            <person name="Berkman P.J."/>
        </authorList>
    </citation>
    <scope>NUCLEOTIDE SEQUENCE [LARGE SCALE GENOMIC DNA]</scope>
</reference>
<feature type="domain" description="Rapamycin-insensitive companion of mTOR N-terminal" evidence="6">
    <location>
        <begin position="308"/>
        <end position="697"/>
    </location>
</feature>
<dbReference type="Proteomes" id="UP000242770">
    <property type="component" value="Unassembled WGS sequence"/>
</dbReference>
<dbReference type="STRING" id="49012.A0A0F7RWN3"/>
<dbReference type="Pfam" id="PF02185">
    <property type="entry name" value="HR1"/>
    <property type="match status" value="1"/>
</dbReference>
<feature type="compositionally biased region" description="Low complexity" evidence="3">
    <location>
        <begin position="1582"/>
        <end position="1600"/>
    </location>
</feature>
<feature type="compositionally biased region" description="Basic and acidic residues" evidence="3">
    <location>
        <begin position="1494"/>
        <end position="1504"/>
    </location>
</feature>
<feature type="compositionally biased region" description="Low complexity" evidence="3">
    <location>
        <begin position="2352"/>
        <end position="2361"/>
    </location>
</feature>
<dbReference type="Pfam" id="PF14666">
    <property type="entry name" value="RICTOR_M"/>
    <property type="match status" value="1"/>
</dbReference>
<feature type="region of interest" description="Disordered" evidence="3">
    <location>
        <begin position="2683"/>
        <end position="2702"/>
    </location>
</feature>
<feature type="compositionally biased region" description="Polar residues" evidence="3">
    <location>
        <begin position="1918"/>
        <end position="1934"/>
    </location>
</feature>
<gene>
    <name evidence="8" type="primary">SSCI13840.1</name>
</gene>
<feature type="domain" description="REM-1" evidence="4">
    <location>
        <begin position="8"/>
        <end position="78"/>
    </location>
</feature>
<keyword evidence="9" id="KW-1185">Reference proteome</keyword>
<feature type="compositionally biased region" description="Polar residues" evidence="3">
    <location>
        <begin position="2035"/>
        <end position="2045"/>
    </location>
</feature>
<feature type="domain" description="Rapamycin-insensitive companion of mTOR" evidence="7">
    <location>
        <begin position="1220"/>
        <end position="1292"/>
    </location>
</feature>
<accession>A0A0F7RWN3</accession>
<feature type="compositionally biased region" description="Polar residues" evidence="3">
    <location>
        <begin position="243"/>
        <end position="254"/>
    </location>
</feature>
<feature type="region of interest" description="Disordered" evidence="3">
    <location>
        <begin position="1427"/>
        <end position="1604"/>
    </location>
</feature>
<dbReference type="InterPro" id="IPR028267">
    <property type="entry name" value="Pianissimo_N"/>
</dbReference>
<feature type="compositionally biased region" description="Low complexity" evidence="3">
    <location>
        <begin position="1473"/>
        <end position="1484"/>
    </location>
</feature>
<feature type="region of interest" description="Disordered" evidence="3">
    <location>
        <begin position="115"/>
        <end position="158"/>
    </location>
</feature>
<keyword evidence="2" id="KW-0175">Coiled coil</keyword>
<dbReference type="SMART" id="SM01310">
    <property type="entry name" value="RICTOR_V"/>
    <property type="match status" value="1"/>
</dbReference>
<dbReference type="Gene3D" id="1.25.10.10">
    <property type="entry name" value="Leucine-rich Repeat Variant"/>
    <property type="match status" value="1"/>
</dbReference>
<dbReference type="SUPFAM" id="SSF52540">
    <property type="entry name" value="P-loop containing nucleoside triphosphate hydrolases"/>
    <property type="match status" value="1"/>
</dbReference>